<dbReference type="Proteomes" id="UP000009168">
    <property type="component" value="Unassembled WGS sequence"/>
</dbReference>
<gene>
    <name evidence="2" type="ORF">TTHERM_00370960</name>
</gene>
<dbReference type="GeneID" id="7827848"/>
<dbReference type="OrthoDB" id="302623at2759"/>
<keyword evidence="1" id="KW-0812">Transmembrane</keyword>
<dbReference type="InParanoid" id="I7LU24"/>
<evidence type="ECO:0000256" key="1">
    <source>
        <dbReference type="SAM" id="Phobius"/>
    </source>
</evidence>
<evidence type="ECO:0000313" key="2">
    <source>
        <dbReference type="EMBL" id="EAR89281.3"/>
    </source>
</evidence>
<reference evidence="3" key="1">
    <citation type="journal article" date="2006" name="PLoS Biol.">
        <title>Macronuclear genome sequence of the ciliate Tetrahymena thermophila, a model eukaryote.</title>
        <authorList>
            <person name="Eisen J.A."/>
            <person name="Coyne R.S."/>
            <person name="Wu M."/>
            <person name="Wu D."/>
            <person name="Thiagarajan M."/>
            <person name="Wortman J.R."/>
            <person name="Badger J.H."/>
            <person name="Ren Q."/>
            <person name="Amedeo P."/>
            <person name="Jones K.M."/>
            <person name="Tallon L.J."/>
            <person name="Delcher A.L."/>
            <person name="Salzberg S.L."/>
            <person name="Silva J.C."/>
            <person name="Haas B.J."/>
            <person name="Majoros W.H."/>
            <person name="Farzad M."/>
            <person name="Carlton J.M."/>
            <person name="Smith R.K. Jr."/>
            <person name="Garg J."/>
            <person name="Pearlman R.E."/>
            <person name="Karrer K.M."/>
            <person name="Sun L."/>
            <person name="Manning G."/>
            <person name="Elde N.C."/>
            <person name="Turkewitz A.P."/>
            <person name="Asai D.J."/>
            <person name="Wilkes D.E."/>
            <person name="Wang Y."/>
            <person name="Cai H."/>
            <person name="Collins K."/>
            <person name="Stewart B.A."/>
            <person name="Lee S.R."/>
            <person name="Wilamowska K."/>
            <person name="Weinberg Z."/>
            <person name="Ruzzo W.L."/>
            <person name="Wloga D."/>
            <person name="Gaertig J."/>
            <person name="Frankel J."/>
            <person name="Tsao C.-C."/>
            <person name="Gorovsky M.A."/>
            <person name="Keeling P.J."/>
            <person name="Waller R.F."/>
            <person name="Patron N.J."/>
            <person name="Cherry J.M."/>
            <person name="Stover N.A."/>
            <person name="Krieger C.J."/>
            <person name="del Toro C."/>
            <person name="Ryder H.F."/>
            <person name="Williamson S.C."/>
            <person name="Barbeau R.A."/>
            <person name="Hamilton E.P."/>
            <person name="Orias E."/>
        </authorList>
    </citation>
    <scope>NUCLEOTIDE SEQUENCE [LARGE SCALE GENOMIC DNA]</scope>
    <source>
        <strain evidence="3">SB210</strain>
    </source>
</reference>
<keyword evidence="3" id="KW-1185">Reference proteome</keyword>
<name>I7LU24_TETTS</name>
<dbReference type="EMBL" id="GG662821">
    <property type="protein sequence ID" value="EAR89281.3"/>
    <property type="molecule type" value="Genomic_DNA"/>
</dbReference>
<keyword evidence="1" id="KW-1133">Transmembrane helix</keyword>
<sequence length="687" mass="80054">MQLQSIDLFSQPFQFNIGKNQMRKRTIFGAILSISVITMILGYFIYLLYQYLNNLIDPTYRSQSVIVNERIDLDLLNDLFAFSYQINSTYSVRDLEASQNKTYLVFLPYFFSSDAKLIPLNFTQCSNSELSNFRCLDFSTISKNNTLTLGLKHSLRSSIIFLGYRCQDVDVYKPTIPDNCADPSDIDEIINSATGAFQAKLYTSQYNITSQQMEAKFRNQYINLQGDEFIFTTFNVIKQQTIIKQGPIFQSDSTFSSPIQYNPLIQSYDRKLFFQKTGFNPIMQITIELDEIVEFNQIQFPTITQVFAQCNTVITVLMCFGIIGRYISQKLLEQDIFMLILQNIFSNNYQKILKTNNICNQEENPLIDQLVQMKNNMLKEVVENTESIAIPTFNAKLKESIDMQQSSLCSNKLYQNYQQNDEVKEQQSVQNSSHSENLKTSEIQLTSMNSNYTENDGLENFTYGEKKLLFQNSLTSQKFRNSQKLTRIPPKNSQQINFKSNSCQQNNINQQNLKSISVEKDNQYNQEILKLKFKEKIENYSKKLFQLKDYILYYFSIRNKKEIHQNKGIDSSETKVVENQVHQTMDVLQLFRDLILLKKAVMVLFSKEQLAALQLVGCSANLQNVQQMKQKSPQFDQKKQNHFQKQYTIEQSQELQEFYIQKFLKRCSSNQNLSKLDLRILSSLSQN</sequence>
<dbReference type="RefSeq" id="XP_001009526.3">
    <property type="nucleotide sequence ID" value="XM_001009526.3"/>
</dbReference>
<organism evidence="2 3">
    <name type="scientific">Tetrahymena thermophila (strain SB210)</name>
    <dbReference type="NCBI Taxonomy" id="312017"/>
    <lineage>
        <taxon>Eukaryota</taxon>
        <taxon>Sar</taxon>
        <taxon>Alveolata</taxon>
        <taxon>Ciliophora</taxon>
        <taxon>Intramacronucleata</taxon>
        <taxon>Oligohymenophorea</taxon>
        <taxon>Hymenostomatida</taxon>
        <taxon>Tetrahymenina</taxon>
        <taxon>Tetrahymenidae</taxon>
        <taxon>Tetrahymena</taxon>
    </lineage>
</organism>
<keyword evidence="1" id="KW-0472">Membrane</keyword>
<protein>
    <submittedName>
        <fullName evidence="2">AMP-binding enzyme family protein</fullName>
    </submittedName>
</protein>
<evidence type="ECO:0000313" key="3">
    <source>
        <dbReference type="Proteomes" id="UP000009168"/>
    </source>
</evidence>
<dbReference type="AlphaFoldDB" id="I7LU24"/>
<dbReference type="KEGG" id="tet:TTHERM_00370960"/>
<accession>I7LU24</accession>
<feature type="transmembrane region" description="Helical" evidence="1">
    <location>
        <begin position="27"/>
        <end position="49"/>
    </location>
</feature>
<proteinExistence type="predicted"/>